<accession>A0ABS8TE46</accession>
<sequence length="175" mass="19950">MVEHCLIDENTKLKGQATMAEHCSVDENTKLKGKEKMAEHCSCDENVSKKRKFVADTSNPPCESIPQTASKTVCQNPDELVGDESNMKTKVLDISYFHLVETSDFNGYPWGIDVFHATFESCSNKFKIKPEFYRYSGFPLALQIWLYECCPELKGHFADHSSSEVPRILNWSIEK</sequence>
<reference evidence="1 2" key="1">
    <citation type="journal article" date="2021" name="BMC Genomics">
        <title>Datura genome reveals duplications of psychoactive alkaloid biosynthetic genes and high mutation rate following tissue culture.</title>
        <authorList>
            <person name="Rajewski A."/>
            <person name="Carter-House D."/>
            <person name="Stajich J."/>
            <person name="Litt A."/>
        </authorList>
    </citation>
    <scope>NUCLEOTIDE SEQUENCE [LARGE SCALE GENOMIC DNA]</scope>
    <source>
        <strain evidence="1">AR-01</strain>
    </source>
</reference>
<name>A0ABS8TE46_DATST</name>
<keyword evidence="2" id="KW-1185">Reference proteome</keyword>
<proteinExistence type="predicted"/>
<comment type="caution">
    <text evidence="1">The sequence shown here is derived from an EMBL/GenBank/DDBJ whole genome shotgun (WGS) entry which is preliminary data.</text>
</comment>
<evidence type="ECO:0000313" key="2">
    <source>
        <dbReference type="Proteomes" id="UP000823775"/>
    </source>
</evidence>
<gene>
    <name evidence="1" type="ORF">HAX54_008040</name>
</gene>
<organism evidence="1 2">
    <name type="scientific">Datura stramonium</name>
    <name type="common">Jimsonweed</name>
    <name type="synonym">Common thornapple</name>
    <dbReference type="NCBI Taxonomy" id="4076"/>
    <lineage>
        <taxon>Eukaryota</taxon>
        <taxon>Viridiplantae</taxon>
        <taxon>Streptophyta</taxon>
        <taxon>Embryophyta</taxon>
        <taxon>Tracheophyta</taxon>
        <taxon>Spermatophyta</taxon>
        <taxon>Magnoliopsida</taxon>
        <taxon>eudicotyledons</taxon>
        <taxon>Gunneridae</taxon>
        <taxon>Pentapetalae</taxon>
        <taxon>asterids</taxon>
        <taxon>lamiids</taxon>
        <taxon>Solanales</taxon>
        <taxon>Solanaceae</taxon>
        <taxon>Solanoideae</taxon>
        <taxon>Datureae</taxon>
        <taxon>Datura</taxon>
    </lineage>
</organism>
<protein>
    <submittedName>
        <fullName evidence="1">Uncharacterized protein</fullName>
    </submittedName>
</protein>
<dbReference type="PANTHER" id="PTHR48449:SF1">
    <property type="entry name" value="DUF1985 DOMAIN-CONTAINING PROTEIN"/>
    <property type="match status" value="1"/>
</dbReference>
<dbReference type="Proteomes" id="UP000823775">
    <property type="component" value="Unassembled WGS sequence"/>
</dbReference>
<dbReference type="PANTHER" id="PTHR48449">
    <property type="entry name" value="DUF1985 DOMAIN-CONTAINING PROTEIN"/>
    <property type="match status" value="1"/>
</dbReference>
<dbReference type="EMBL" id="JACEIK010001414">
    <property type="protein sequence ID" value="MCD7469189.1"/>
    <property type="molecule type" value="Genomic_DNA"/>
</dbReference>
<evidence type="ECO:0000313" key="1">
    <source>
        <dbReference type="EMBL" id="MCD7469189.1"/>
    </source>
</evidence>